<evidence type="ECO:0000313" key="2">
    <source>
        <dbReference type="Proteomes" id="UP000187013"/>
    </source>
</evidence>
<protein>
    <submittedName>
        <fullName evidence="1">Uncharacterized protein</fullName>
    </submittedName>
</protein>
<gene>
    <name evidence="1" type="ORF">ZYGR_0AZ00130</name>
</gene>
<dbReference type="OrthoDB" id="4060534at2759"/>
<evidence type="ECO:0000313" key="1">
    <source>
        <dbReference type="EMBL" id="GAV55842.1"/>
    </source>
</evidence>
<accession>A0A1Q3AJS5</accession>
<proteinExistence type="predicted"/>
<dbReference type="Pfam" id="PF21736">
    <property type="entry name" value="REC102"/>
    <property type="match status" value="1"/>
</dbReference>
<dbReference type="InterPro" id="IPR048920">
    <property type="entry name" value="REC102"/>
</dbReference>
<dbReference type="Proteomes" id="UP000187013">
    <property type="component" value="Unassembled WGS sequence"/>
</dbReference>
<comment type="caution">
    <text evidence="1">The sequence shown here is derived from an EMBL/GenBank/DDBJ whole genome shotgun (WGS) entry which is preliminary data.</text>
</comment>
<dbReference type="EMBL" id="BDGX01000052">
    <property type="protein sequence ID" value="GAV55842.1"/>
    <property type="molecule type" value="Genomic_DNA"/>
</dbReference>
<reference evidence="1 2" key="1">
    <citation type="submission" date="2016-08" db="EMBL/GenBank/DDBJ databases">
        <title>Draft genome sequence of allopolyploid Zygosaccharomyces rouxii.</title>
        <authorList>
            <person name="Watanabe J."/>
            <person name="Uehara K."/>
            <person name="Mogi Y."/>
            <person name="Tsukioka Y."/>
        </authorList>
    </citation>
    <scope>NUCLEOTIDE SEQUENCE [LARGE SCALE GENOMIC DNA]</scope>
    <source>
        <strain evidence="1 2">NBRC 110957</strain>
    </source>
</reference>
<sequence length="136" mass="15431">MTTLLAKPIEFRPHIKLPVVAHCTDLRINVDFHHCPHLWSPADAISQFNEYLASLIASQLEFQFPMVFSIIARNRFKSQETDIGPISYSLACSSALIPITIQLIAGERTATTVCQLLRPNRRTSRINFKILRQPSD</sequence>
<dbReference type="AlphaFoldDB" id="A0A1Q3AJS5"/>
<name>A0A1Q3AJS5_ZYGRO</name>
<organism evidence="1 2">
    <name type="scientific">Zygosaccharomyces rouxii</name>
    <dbReference type="NCBI Taxonomy" id="4956"/>
    <lineage>
        <taxon>Eukaryota</taxon>
        <taxon>Fungi</taxon>
        <taxon>Dikarya</taxon>
        <taxon>Ascomycota</taxon>
        <taxon>Saccharomycotina</taxon>
        <taxon>Saccharomycetes</taxon>
        <taxon>Saccharomycetales</taxon>
        <taxon>Saccharomycetaceae</taxon>
        <taxon>Zygosaccharomyces</taxon>
    </lineage>
</organism>